<sequence>MATTGDRDLCRRGATTTIGNAPIVVGVNGTPASDEALRWAMDEATLRNCRLHVGHAWISEPLVDWNETSARNELSLSETLVDAAVRAALIGRVQPPEIEPRSLRGDAAEVLEEASKDAALLVVASPTGHRLRQVVLGSTSMHCVRHSSVPVVVIPVNEHSASNET</sequence>
<evidence type="ECO:0000313" key="3">
    <source>
        <dbReference type="EMBL" id="MDX8141451.1"/>
    </source>
</evidence>
<feature type="domain" description="UspA" evidence="2">
    <location>
        <begin position="22"/>
        <end position="155"/>
    </location>
</feature>
<proteinExistence type="inferred from homology"/>
<organism evidence="3 4">
    <name type="scientific">Lentzea sokolovensis</name>
    <dbReference type="NCBI Taxonomy" id="3095429"/>
    <lineage>
        <taxon>Bacteria</taxon>
        <taxon>Bacillati</taxon>
        <taxon>Actinomycetota</taxon>
        <taxon>Actinomycetes</taxon>
        <taxon>Pseudonocardiales</taxon>
        <taxon>Pseudonocardiaceae</taxon>
        <taxon>Lentzea</taxon>
    </lineage>
</organism>
<dbReference type="RefSeq" id="WP_319973843.1">
    <property type="nucleotide sequence ID" value="NZ_JAXAVU010000002.1"/>
</dbReference>
<comment type="caution">
    <text evidence="3">The sequence shown here is derived from an EMBL/GenBank/DDBJ whole genome shotgun (WGS) entry which is preliminary data.</text>
</comment>
<evidence type="ECO:0000256" key="1">
    <source>
        <dbReference type="ARBA" id="ARBA00008791"/>
    </source>
</evidence>
<evidence type="ECO:0000313" key="4">
    <source>
        <dbReference type="Proteomes" id="UP001285352"/>
    </source>
</evidence>
<evidence type="ECO:0000259" key="2">
    <source>
        <dbReference type="Pfam" id="PF00582"/>
    </source>
</evidence>
<dbReference type="EMBL" id="JAXAVU010000002">
    <property type="protein sequence ID" value="MDX8141451.1"/>
    <property type="molecule type" value="Genomic_DNA"/>
</dbReference>
<comment type="similarity">
    <text evidence="1">Belongs to the universal stress protein A family.</text>
</comment>
<dbReference type="Gene3D" id="3.40.50.620">
    <property type="entry name" value="HUPs"/>
    <property type="match status" value="1"/>
</dbReference>
<gene>
    <name evidence="3" type="ORF">SK854_04955</name>
</gene>
<dbReference type="InterPro" id="IPR006015">
    <property type="entry name" value="Universal_stress_UspA"/>
</dbReference>
<dbReference type="Proteomes" id="UP001285352">
    <property type="component" value="Unassembled WGS sequence"/>
</dbReference>
<dbReference type="InterPro" id="IPR014729">
    <property type="entry name" value="Rossmann-like_a/b/a_fold"/>
</dbReference>
<reference evidence="3 4" key="1">
    <citation type="submission" date="2023-11" db="EMBL/GenBank/DDBJ databases">
        <title>Lentzea sokolovensis, sp. nov., Lentzea kristufkii, sp. nov., and Lentzea miocenensis, sp. nov., rare actinobacteria from Sokolov Coal Basin, Miocene lacustrine sediment, Czech Republic.</title>
        <authorList>
            <person name="Lara A."/>
            <person name="Kotroba L."/>
            <person name="Nouioui I."/>
            <person name="Neumann-Schaal M."/>
            <person name="Mast Y."/>
            <person name="Chronakova A."/>
        </authorList>
    </citation>
    <scope>NUCLEOTIDE SEQUENCE [LARGE SCALE GENOMIC DNA]</scope>
    <source>
        <strain evidence="3 4">BCCO 10_0061</strain>
    </source>
</reference>
<dbReference type="InterPro" id="IPR006016">
    <property type="entry name" value="UspA"/>
</dbReference>
<name>A0ABU4URM7_9PSEU</name>
<protein>
    <submittedName>
        <fullName evidence="3">Universal stress protein</fullName>
    </submittedName>
</protein>
<dbReference type="PRINTS" id="PR01438">
    <property type="entry name" value="UNVRSLSTRESS"/>
</dbReference>
<accession>A0ABU4URM7</accession>
<dbReference type="Pfam" id="PF00582">
    <property type="entry name" value="Usp"/>
    <property type="match status" value="1"/>
</dbReference>
<dbReference type="SUPFAM" id="SSF52402">
    <property type="entry name" value="Adenine nucleotide alpha hydrolases-like"/>
    <property type="match status" value="1"/>
</dbReference>
<keyword evidence="4" id="KW-1185">Reference proteome</keyword>